<keyword evidence="3" id="KW-0378">Hydrolase</keyword>
<evidence type="ECO:0000313" key="4">
    <source>
        <dbReference type="Proteomes" id="UP000585272"/>
    </source>
</evidence>
<keyword evidence="4" id="KW-1185">Reference proteome</keyword>
<accession>A0A840IEG5</accession>
<dbReference type="EMBL" id="JACHNU010000003">
    <property type="protein sequence ID" value="MBB4663219.1"/>
    <property type="molecule type" value="Genomic_DNA"/>
</dbReference>
<dbReference type="RefSeq" id="WP_183342945.1">
    <property type="nucleotide sequence ID" value="NZ_JACHNU010000003.1"/>
</dbReference>
<proteinExistence type="predicted"/>
<organism evidence="3 4">
    <name type="scientific">Conexibacter arvalis</name>
    <dbReference type="NCBI Taxonomy" id="912552"/>
    <lineage>
        <taxon>Bacteria</taxon>
        <taxon>Bacillati</taxon>
        <taxon>Actinomycetota</taxon>
        <taxon>Thermoleophilia</taxon>
        <taxon>Solirubrobacterales</taxon>
        <taxon>Conexibacteraceae</taxon>
        <taxon>Conexibacter</taxon>
    </lineage>
</organism>
<name>A0A840IEG5_9ACTN</name>
<sequence>MSNSSRATAVRRARIAVLAALVALVAALTAQSARADLPVVYNFPTALAAGTFAPNADPAGSNDWSCRPSAAHPRPVVLVHGTVENKRINWGALSPLLKNNGWCVFALNYGEHLPGPFKGLSSIPDSAIELAGFVDRVLSATGAREVDIVGHSQGGMMPRWYLKFDPTAPARVHTLVGLAPSNHGTTLLGLSTLGRFIPGVSGILSAGAPALEDQRAGSWMNRTLDAGGDTIAGVDYTVIASIYDEVVTPYTNAFLRGATNITLQSGCIVNFTEHLGIAYDRRALRMTLNALDPANARTPPCVPTLAGVGG</sequence>
<gene>
    <name evidence="3" type="ORF">BDZ31_002808</name>
</gene>
<evidence type="ECO:0000313" key="3">
    <source>
        <dbReference type="EMBL" id="MBB4663219.1"/>
    </source>
</evidence>
<dbReference type="InterPro" id="IPR029058">
    <property type="entry name" value="AB_hydrolase_fold"/>
</dbReference>
<keyword evidence="1" id="KW-0732">Signal</keyword>
<reference evidence="3 4" key="1">
    <citation type="submission" date="2020-08" db="EMBL/GenBank/DDBJ databases">
        <title>Genomic Encyclopedia of Archaeal and Bacterial Type Strains, Phase II (KMG-II): from individual species to whole genera.</title>
        <authorList>
            <person name="Goeker M."/>
        </authorList>
    </citation>
    <scope>NUCLEOTIDE SEQUENCE [LARGE SCALE GENOMIC DNA]</scope>
    <source>
        <strain evidence="3 4">DSM 23288</strain>
    </source>
</reference>
<dbReference type="Gene3D" id="3.40.50.1820">
    <property type="entry name" value="alpha/beta hydrolase"/>
    <property type="match status" value="1"/>
</dbReference>
<dbReference type="PANTHER" id="PTHR37574:SF1">
    <property type="entry name" value="LIPASE B"/>
    <property type="match status" value="1"/>
</dbReference>
<dbReference type="AlphaFoldDB" id="A0A840IEG5"/>
<dbReference type="InterPro" id="IPR000073">
    <property type="entry name" value="AB_hydrolase_1"/>
</dbReference>
<evidence type="ECO:0000259" key="2">
    <source>
        <dbReference type="Pfam" id="PF00561"/>
    </source>
</evidence>
<comment type="caution">
    <text evidence="3">The sequence shown here is derived from an EMBL/GenBank/DDBJ whole genome shotgun (WGS) entry which is preliminary data.</text>
</comment>
<dbReference type="SUPFAM" id="SSF53474">
    <property type="entry name" value="alpha/beta-Hydrolases"/>
    <property type="match status" value="1"/>
</dbReference>
<feature type="domain" description="AB hydrolase-1" evidence="2">
    <location>
        <begin position="75"/>
        <end position="184"/>
    </location>
</feature>
<dbReference type="GO" id="GO:0016787">
    <property type="term" value="F:hydrolase activity"/>
    <property type="evidence" value="ECO:0007669"/>
    <property type="project" value="UniProtKB-KW"/>
</dbReference>
<dbReference type="InterPro" id="IPR053228">
    <property type="entry name" value="Stereospecific_Lipase"/>
</dbReference>
<protein>
    <submittedName>
        <fullName evidence="3">Triacylglycerol esterase/lipase EstA (Alpha/beta hydrolase family)</fullName>
    </submittedName>
</protein>
<dbReference type="Pfam" id="PF00561">
    <property type="entry name" value="Abhydrolase_1"/>
    <property type="match status" value="1"/>
</dbReference>
<dbReference type="Proteomes" id="UP000585272">
    <property type="component" value="Unassembled WGS sequence"/>
</dbReference>
<feature type="signal peptide" evidence="1">
    <location>
        <begin position="1"/>
        <end position="35"/>
    </location>
</feature>
<evidence type="ECO:0000256" key="1">
    <source>
        <dbReference type="SAM" id="SignalP"/>
    </source>
</evidence>
<dbReference type="PANTHER" id="PTHR37574">
    <property type="entry name" value="LIPASE B"/>
    <property type="match status" value="1"/>
</dbReference>
<feature type="chain" id="PRO_5032908567" evidence="1">
    <location>
        <begin position="36"/>
        <end position="310"/>
    </location>
</feature>